<reference evidence="2 3" key="1">
    <citation type="submission" date="2021-03" db="EMBL/GenBank/DDBJ databases">
        <authorList>
            <person name="King G.J."/>
            <person name="Bancroft I."/>
            <person name="Baten A."/>
            <person name="Bloomfield J."/>
            <person name="Borpatragohain P."/>
            <person name="He Z."/>
            <person name="Irish N."/>
            <person name="Irwin J."/>
            <person name="Liu K."/>
            <person name="Mauleon R.P."/>
            <person name="Moore J."/>
            <person name="Morris R."/>
            <person name="Ostergaard L."/>
            <person name="Wang B."/>
            <person name="Wells R."/>
        </authorList>
    </citation>
    <scope>NUCLEOTIDE SEQUENCE [LARGE SCALE GENOMIC DNA]</scope>
    <source>
        <strain evidence="2">R-o-18</strain>
        <tissue evidence="2">Leaf</tissue>
    </source>
</reference>
<evidence type="ECO:0000313" key="2">
    <source>
        <dbReference type="EMBL" id="KAG5385165.1"/>
    </source>
</evidence>
<organism evidence="2 3">
    <name type="scientific">Brassica rapa subsp. trilocularis</name>
    <dbReference type="NCBI Taxonomy" id="1813537"/>
    <lineage>
        <taxon>Eukaryota</taxon>
        <taxon>Viridiplantae</taxon>
        <taxon>Streptophyta</taxon>
        <taxon>Embryophyta</taxon>
        <taxon>Tracheophyta</taxon>
        <taxon>Spermatophyta</taxon>
        <taxon>Magnoliopsida</taxon>
        <taxon>eudicotyledons</taxon>
        <taxon>Gunneridae</taxon>
        <taxon>Pentapetalae</taxon>
        <taxon>rosids</taxon>
        <taxon>malvids</taxon>
        <taxon>Brassicales</taxon>
        <taxon>Brassicaceae</taxon>
        <taxon>Brassiceae</taxon>
        <taxon>Brassica</taxon>
    </lineage>
</organism>
<evidence type="ECO:0000256" key="1">
    <source>
        <dbReference type="SAM" id="MobiDB-lite"/>
    </source>
</evidence>
<comment type="caution">
    <text evidence="2">The sequence shown here is derived from an EMBL/GenBank/DDBJ whole genome shotgun (WGS) entry which is preliminary data.</text>
</comment>
<feature type="region of interest" description="Disordered" evidence="1">
    <location>
        <begin position="1583"/>
        <end position="1603"/>
    </location>
</feature>
<sequence length="1771" mass="201459">MLVKKLRRIVGLYNWKTDETRPRPCKRENLKLGAKRSTGKFAGKFPGKFTGDNPAIDLNPALDSVGPNSPTLCTRTVRLSVGDFGPRGLSVQYTRTSVCVRQHTQDVRGRPSAHTGRPWPSVSTHRTSGCPLVHISARSVDCSGRPSAHAGRPWLSVCVRVSVSAHRMSVSTHSDRPRSTDQYMEPNQHEDQDVLKFSTEVHDFHHTGQTDRTVPNASGWELWLEPWPDDRFHCTGLCLHRPVFHLMKNSRDGIAFGRTDPELGHCYTFLDSTTCTARMSSLRLHQYPCPEDRIHRTGARISRSDWHFKSNGRDRFGFGRVDLKIGRDTSKLATLDCPACVLAQSAGHASGSNEPGRNLKGFSLVKVTFLSFLVRLSPSFDPSFVGPFSILSDLSSYQPYRKSDPYLVLSSAIRATLPPLRWLKLISKKSKISIYLEKIPLFMMFGLQRKSNKEKPQRNSNSQTPFKYPLNYFDEFVSVQEQPAVRRKTIRDVADPKKQPFQIDVQQICDNLVKGVDKALKDFSKSQKKSTSTRAPVAEPSLFISKKAQGESENHFEELKDFSDSLPIFDESDEELIESLMFCEKDCDLPSLENEFNRDNEEAIVELTVLQLELPSSLVLSPQVFEEEPLDFPHQCPCLDTRICLDDDLGLIFDEEDEPGPVFDEEATSITPIAMENYLCFDPGTTPAPLPPDLQEHCEEPSSLNSLPDMFVKVSTDDVIRFGLDKMKDFFVSKSVFDNMINSLKIFEPDKCYDTLVFGPYDHTGAPPRTAVRPDDPIQNRGHDNKCLDQSRFLLLGRPFDLDLLQTDFCAEKSLDSFVCKGNGFDLSSSRHVLITDELFASSYALDEILIQKLLEQKSLETENDFRDLEFCDSVLQPDLLSFEIDNTWHFLRSFRDNGVVLSSDDILVYNTFFEKCLELLINDSQTELKLVCSDVGKDMPILKINTVVAYLDKILVCNIYFDEHLERLKNVQFVLGKDILICDLNKYLSCTFDPGLLVFVLSIQERQVQPLNESIGRAQQPQIWRSFVVQTGYLGASDRGSVQEGYLNSPKVFCLESNFTRKPTHQGFTEAWNRMKSFTDEEVMNFPNRRFFSPSIREYQISKGDSCPRKNRSEPKPILHEQKVFPRSFSCLNQKHCKDHELIASTLHENVLKPRISKRKHILTWLKNVLLKPFHELISLSCALKEIWCRKKHELKLLRPKNSFDFVHDDNFSNLKLSLSFHNSFSPWPDFEIDKSIFGNQLTCLMLAHVLDDYPKGLDPDFDVLRIEKPFDYFFGRFDVVSLVALNKQDKHEERGNDRPRSTDQYMELNQHEDQDVLKFSTEVHDFHHTGQTDRTVPNASGWELWLEPWPDDRFHCTGLCLHRPVFHLMKNSRDGIAFGRTDPELGHCYTFLDSTTCTARMSSLRLHQYPCPDDRIHRTGARISRTDWQFKSNGRDRFGFGRVELKIGRDTSKLATLDCPACVLAQSAGHASGSNEPGRNLKGFSLVKVTFLSFLVRLSPSFDPSFVGPVRHIRQRSKSGRPSAHAGRPWLSVCVRVSASAHRTSVSTHRTSVSTRRTSVSTRRTSVAVCVCRVSVSAHSNGRQHTQDVRQQHAGPSVTSTSRTSVAVRVCQVCRQHTADVRRKNRKEPSLAVRRTHRTSRHTHMTSVAVRPCTHTGVRPANTPHDVRVCPCVRQYTQDVVSTHRTSVSNTDVRQHTQERPWSAVSTQYHMLALPVDFSVFFCPRGLSFSKTQDVRQNTAGRPCLSMAIPTHIKHCLPFSALTFPCTDF</sequence>
<feature type="region of interest" description="Disordered" evidence="1">
    <location>
        <begin position="103"/>
        <end position="127"/>
    </location>
</feature>
<feature type="region of interest" description="Disordered" evidence="1">
    <location>
        <begin position="1623"/>
        <end position="1644"/>
    </location>
</feature>
<keyword evidence="3" id="KW-1185">Reference proteome</keyword>
<gene>
    <name evidence="2" type="primary">A09g513730.1_BraROA</name>
    <name evidence="2" type="ORF">IGI04_036635</name>
</gene>
<dbReference type="Proteomes" id="UP000823674">
    <property type="component" value="Chromosome A09"/>
</dbReference>
<proteinExistence type="predicted"/>
<name>A0ABQ7LHQ6_BRACM</name>
<accession>A0ABQ7LHQ6</accession>
<protein>
    <submittedName>
        <fullName evidence="2">Uncharacterized protein</fullName>
    </submittedName>
</protein>
<dbReference type="EMBL" id="JADBGQ010000008">
    <property type="protein sequence ID" value="KAG5385165.1"/>
    <property type="molecule type" value="Genomic_DNA"/>
</dbReference>
<evidence type="ECO:0000313" key="3">
    <source>
        <dbReference type="Proteomes" id="UP000823674"/>
    </source>
</evidence>